<dbReference type="PANTHER" id="PTHR43869:SF1">
    <property type="entry name" value="GLYCINE BETAINE_PROLINE BETAINE TRANSPORT SYSTEM ATP-BINDING PROTEIN PROV"/>
    <property type="match status" value="1"/>
</dbReference>
<dbReference type="Gene3D" id="3.40.50.300">
    <property type="entry name" value="P-loop containing nucleotide triphosphate hydrolases"/>
    <property type="match status" value="1"/>
</dbReference>
<keyword evidence="4 7" id="KW-0067">ATP-binding</keyword>
<dbReference type="AlphaFoldDB" id="A0A6M0QS73"/>
<comment type="caution">
    <text evidence="9">The sequence shown here is derived from an EMBL/GenBank/DDBJ whole genome shotgun (WGS) entry which is preliminary data.</text>
</comment>
<dbReference type="FunFam" id="3.40.50.300:FF:000201">
    <property type="entry name" value="Glycine betaine/L-proline ABC transporter ATP-binding protein"/>
    <property type="match status" value="1"/>
</dbReference>
<evidence type="ECO:0000313" key="10">
    <source>
        <dbReference type="Proteomes" id="UP000477782"/>
    </source>
</evidence>
<comment type="catalytic activity">
    <reaction evidence="5">
        <text>a quaternary ammonium(out) + ATP + H2O = a quaternary ammonium(in) + ADP + phosphate + H(+)</text>
        <dbReference type="Rhea" id="RHEA:11036"/>
        <dbReference type="ChEBI" id="CHEBI:15377"/>
        <dbReference type="ChEBI" id="CHEBI:15378"/>
        <dbReference type="ChEBI" id="CHEBI:30616"/>
        <dbReference type="ChEBI" id="CHEBI:35267"/>
        <dbReference type="ChEBI" id="CHEBI:43474"/>
        <dbReference type="ChEBI" id="CHEBI:456216"/>
        <dbReference type="EC" id="7.6.2.9"/>
    </reaction>
    <physiologicalReaction direction="left-to-right" evidence="5">
        <dbReference type="Rhea" id="RHEA:11037"/>
    </physiologicalReaction>
</comment>
<keyword evidence="3 7" id="KW-0547">Nucleotide-binding</keyword>
<evidence type="ECO:0000256" key="6">
    <source>
        <dbReference type="ARBA" id="ARBA00061968"/>
    </source>
</evidence>
<keyword evidence="10" id="KW-1185">Reference proteome</keyword>
<dbReference type="SMART" id="SM00382">
    <property type="entry name" value="AAA"/>
    <property type="match status" value="1"/>
</dbReference>
<comment type="similarity">
    <text evidence="1 7">Belongs to the ABC transporter superfamily.</text>
</comment>
<dbReference type="GO" id="GO:0006970">
    <property type="term" value="P:response to osmotic stress"/>
    <property type="evidence" value="ECO:0007669"/>
    <property type="project" value="UniProtKB-ARBA"/>
</dbReference>
<dbReference type="SUPFAM" id="SSF52540">
    <property type="entry name" value="P-loop containing nucleoside triphosphate hydrolases"/>
    <property type="match status" value="1"/>
</dbReference>
<keyword evidence="2 7" id="KW-0813">Transport</keyword>
<dbReference type="RefSeq" id="WP_164623564.1">
    <property type="nucleotide sequence ID" value="NZ_JAAIVJ010000002.1"/>
</dbReference>
<organism evidence="9 10">
    <name type="scientific">Tabrizicola oligotrophica</name>
    <dbReference type="NCBI Taxonomy" id="2710650"/>
    <lineage>
        <taxon>Bacteria</taxon>
        <taxon>Pseudomonadati</taxon>
        <taxon>Pseudomonadota</taxon>
        <taxon>Alphaproteobacteria</taxon>
        <taxon>Rhodobacterales</taxon>
        <taxon>Paracoccaceae</taxon>
        <taxon>Tabrizicola</taxon>
    </lineage>
</organism>
<dbReference type="PROSITE" id="PS00211">
    <property type="entry name" value="ABC_TRANSPORTER_1"/>
    <property type="match status" value="1"/>
</dbReference>
<evidence type="ECO:0000256" key="3">
    <source>
        <dbReference type="ARBA" id="ARBA00022741"/>
    </source>
</evidence>
<comment type="subcellular location">
    <subcellularLocation>
        <location evidence="7">Cell inner membrane</location>
        <topology evidence="7">Peripheral membrane protein</topology>
    </subcellularLocation>
</comment>
<dbReference type="Proteomes" id="UP000477782">
    <property type="component" value="Unassembled WGS sequence"/>
</dbReference>
<dbReference type="GO" id="GO:0005886">
    <property type="term" value="C:plasma membrane"/>
    <property type="evidence" value="ECO:0007669"/>
    <property type="project" value="UniProtKB-SubCell"/>
</dbReference>
<dbReference type="InterPro" id="IPR051921">
    <property type="entry name" value="ABC_osmolyte_uptake_ATP-bind"/>
</dbReference>
<dbReference type="InterPro" id="IPR003593">
    <property type="entry name" value="AAA+_ATPase"/>
</dbReference>
<evidence type="ECO:0000256" key="1">
    <source>
        <dbReference type="ARBA" id="ARBA00005417"/>
    </source>
</evidence>
<dbReference type="InterPro" id="IPR027417">
    <property type="entry name" value="P-loop_NTPase"/>
</dbReference>
<dbReference type="NCBIfam" id="TIGR01186">
    <property type="entry name" value="proV"/>
    <property type="match status" value="1"/>
</dbReference>
<feature type="domain" description="ABC transporter" evidence="8">
    <location>
        <begin position="40"/>
        <end position="276"/>
    </location>
</feature>
<keyword evidence="7" id="KW-0472">Membrane</keyword>
<dbReference type="InterPro" id="IPR017871">
    <property type="entry name" value="ABC_transporter-like_CS"/>
</dbReference>
<keyword evidence="7" id="KW-1003">Cell membrane</keyword>
<keyword evidence="7" id="KW-0997">Cell inner membrane</keyword>
<evidence type="ECO:0000256" key="5">
    <source>
        <dbReference type="ARBA" id="ARBA00051811"/>
    </source>
</evidence>
<reference evidence="9 10" key="1">
    <citation type="submission" date="2020-02" db="EMBL/GenBank/DDBJ databases">
        <authorList>
            <person name="Chen W.-M."/>
        </authorList>
    </citation>
    <scope>NUCLEOTIDE SEQUENCE [LARGE SCALE GENOMIC DNA]</scope>
    <source>
        <strain evidence="9 10">KMS-5</strain>
    </source>
</reference>
<dbReference type="PANTHER" id="PTHR43869">
    <property type="entry name" value="GLYCINE BETAINE/PROLINE BETAINE TRANSPORT SYSTEM ATP-BINDING PROTEIN PROV"/>
    <property type="match status" value="1"/>
</dbReference>
<dbReference type="InterPro" id="IPR005892">
    <property type="entry name" value="Gly-betaine_transp_ATP-bd"/>
</dbReference>
<dbReference type="EMBL" id="JAAIVJ010000002">
    <property type="protein sequence ID" value="NEY89513.1"/>
    <property type="molecule type" value="Genomic_DNA"/>
</dbReference>
<dbReference type="GO" id="GO:0015418">
    <property type="term" value="F:ABC-type quaternary ammonium compound transporting activity"/>
    <property type="evidence" value="ECO:0007669"/>
    <property type="project" value="UniProtKB-EC"/>
</dbReference>
<name>A0A6M0QS73_9RHOB</name>
<evidence type="ECO:0000256" key="7">
    <source>
        <dbReference type="RuleBase" id="RU369116"/>
    </source>
</evidence>
<evidence type="ECO:0000256" key="2">
    <source>
        <dbReference type="ARBA" id="ARBA00022448"/>
    </source>
</evidence>
<protein>
    <recommendedName>
        <fullName evidence="7">Quaternary amine transport ATP-binding protein</fullName>
        <ecNumber evidence="7">7.6.2.9</ecNumber>
    </recommendedName>
</protein>
<evidence type="ECO:0000313" key="9">
    <source>
        <dbReference type="EMBL" id="NEY89513.1"/>
    </source>
</evidence>
<gene>
    <name evidence="9" type="ORF">G4Z14_04315</name>
</gene>
<comment type="subunit">
    <text evidence="7">The complex is probably composed of two ATP-binding proteins, two transmembrane proteins and a solute-binding protein.</text>
</comment>
<dbReference type="PROSITE" id="PS50893">
    <property type="entry name" value="ABC_TRANSPORTER_2"/>
    <property type="match status" value="1"/>
</dbReference>
<evidence type="ECO:0000259" key="8">
    <source>
        <dbReference type="PROSITE" id="PS50893"/>
    </source>
</evidence>
<comment type="subunit">
    <text evidence="6">The complex is probably composed of two ATP-binding proteins (TmoW), two transmembrane proteins (TmoV) and a solute-binding protein (TmoX).</text>
</comment>
<dbReference type="InterPro" id="IPR003439">
    <property type="entry name" value="ABC_transporter-like_ATP-bd"/>
</dbReference>
<proteinExistence type="inferred from homology"/>
<sequence>MATDLSPSAAISCQNVWQVFGAKAPERLAEALASTGGDARRAAALLRAAGLIVAVQDVTFDVREGEVFVIMGLSGSGKSTLIRTLSRLIDGTAGRISIDGEDILAADPQRLIALRRDKLGMVFQHFGLFPHMTVTDNVSFPLKMQGKPAAERRTRALEVLELVGLKGREGAYPRQLSGGQRQRVGIARSLAVNPDLWFLDEPFSALDPLIKRQLQDEFLRLQADLKKTAVFITHDIDEAMKIADRIAILRDGMVVQIGTPEEILLNPVDDYVREFTRDVPKGRHAHVGSIMETPETLPRMPDDPKLQEGMTIDAALAACMALYQPVPVWASNGKMAGVVHPRDLAGALTADTP</sequence>
<accession>A0A6M0QS73</accession>
<evidence type="ECO:0000256" key="4">
    <source>
        <dbReference type="ARBA" id="ARBA00022840"/>
    </source>
</evidence>
<dbReference type="GO" id="GO:0031460">
    <property type="term" value="P:glycine betaine transport"/>
    <property type="evidence" value="ECO:0007669"/>
    <property type="project" value="InterPro"/>
</dbReference>
<dbReference type="GO" id="GO:0016887">
    <property type="term" value="F:ATP hydrolysis activity"/>
    <property type="evidence" value="ECO:0007669"/>
    <property type="project" value="UniProtKB-UniRule"/>
</dbReference>
<dbReference type="GO" id="GO:0006865">
    <property type="term" value="P:amino acid transport"/>
    <property type="evidence" value="ECO:0007669"/>
    <property type="project" value="UniProtKB-UniRule"/>
</dbReference>
<dbReference type="GO" id="GO:0005524">
    <property type="term" value="F:ATP binding"/>
    <property type="evidence" value="ECO:0007669"/>
    <property type="project" value="UniProtKB-UniRule"/>
</dbReference>
<dbReference type="Pfam" id="PF00005">
    <property type="entry name" value="ABC_tran"/>
    <property type="match status" value="1"/>
</dbReference>
<dbReference type="EC" id="7.6.2.9" evidence="7"/>